<accession>A0A2U2DPK2</accession>
<keyword evidence="1" id="KW-1133">Transmembrane helix</keyword>
<gene>
    <name evidence="2" type="ORF">DEM27_17580</name>
</gene>
<evidence type="ECO:0000313" key="2">
    <source>
        <dbReference type="EMBL" id="PWE55238.1"/>
    </source>
</evidence>
<reference evidence="2 3" key="1">
    <citation type="submission" date="2018-05" db="EMBL/GenBank/DDBJ databases">
        <title>The draft genome of strain NS-104.</title>
        <authorList>
            <person name="Hang P."/>
            <person name="Jiang J."/>
        </authorList>
    </citation>
    <scope>NUCLEOTIDE SEQUENCE [LARGE SCALE GENOMIC DNA]</scope>
    <source>
        <strain evidence="2 3">NS-104</strain>
    </source>
</reference>
<evidence type="ECO:0000313" key="3">
    <source>
        <dbReference type="Proteomes" id="UP000245252"/>
    </source>
</evidence>
<comment type="caution">
    <text evidence="2">The sequence shown here is derived from an EMBL/GenBank/DDBJ whole genome shotgun (WGS) entry which is preliminary data.</text>
</comment>
<keyword evidence="3" id="KW-1185">Reference proteome</keyword>
<evidence type="ECO:0000256" key="1">
    <source>
        <dbReference type="SAM" id="Phobius"/>
    </source>
</evidence>
<dbReference type="Proteomes" id="UP000245252">
    <property type="component" value="Unassembled WGS sequence"/>
</dbReference>
<name>A0A2U2DPK2_9HYPH</name>
<dbReference type="AlphaFoldDB" id="A0A2U2DPK2"/>
<dbReference type="RefSeq" id="WP_109459536.1">
    <property type="nucleotide sequence ID" value="NZ_QFBC01000007.1"/>
</dbReference>
<dbReference type="EMBL" id="QFBC01000007">
    <property type="protein sequence ID" value="PWE55238.1"/>
    <property type="molecule type" value="Genomic_DNA"/>
</dbReference>
<sequence>MSNIDASEESMAHYQTVISPKQPVRGRVFTRRQKFVTLLNNGLFVAAFLFVAAVVCGVFP</sequence>
<feature type="transmembrane region" description="Helical" evidence="1">
    <location>
        <begin position="35"/>
        <end position="59"/>
    </location>
</feature>
<organism evidence="2 3">
    <name type="scientific">Metarhizobium album</name>
    <dbReference type="NCBI Taxonomy" id="2182425"/>
    <lineage>
        <taxon>Bacteria</taxon>
        <taxon>Pseudomonadati</taxon>
        <taxon>Pseudomonadota</taxon>
        <taxon>Alphaproteobacteria</taxon>
        <taxon>Hyphomicrobiales</taxon>
        <taxon>Rhizobiaceae</taxon>
        <taxon>Metarhizobium</taxon>
    </lineage>
</organism>
<proteinExistence type="predicted"/>
<keyword evidence="1" id="KW-0472">Membrane</keyword>
<protein>
    <submittedName>
        <fullName evidence="2">Uncharacterized protein</fullName>
    </submittedName>
</protein>
<keyword evidence="1" id="KW-0812">Transmembrane</keyword>